<reference evidence="3" key="1">
    <citation type="submission" date="2018-09" db="EMBL/GenBank/DDBJ databases">
        <authorList>
            <person name="Livingstone P.G."/>
            <person name="Whitworth D.E."/>
        </authorList>
    </citation>
    <scope>NUCLEOTIDE SEQUENCE [LARGE SCALE GENOMIC DNA]</scope>
    <source>
        <strain evidence="3">CA054A</strain>
    </source>
</reference>
<keyword evidence="1" id="KW-0472">Membrane</keyword>
<comment type="caution">
    <text evidence="2">The sequence shown here is derived from an EMBL/GenBank/DDBJ whole genome shotgun (WGS) entry which is preliminary data.</text>
</comment>
<evidence type="ECO:0000256" key="1">
    <source>
        <dbReference type="SAM" id="Phobius"/>
    </source>
</evidence>
<accession>A0A3A8J454</accession>
<dbReference type="OrthoDB" id="5512828at2"/>
<dbReference type="Proteomes" id="UP000268094">
    <property type="component" value="Unassembled WGS sequence"/>
</dbReference>
<keyword evidence="1" id="KW-1133">Transmembrane helix</keyword>
<evidence type="ECO:0000313" key="3">
    <source>
        <dbReference type="Proteomes" id="UP000268094"/>
    </source>
</evidence>
<dbReference type="RefSeq" id="WP_120540658.1">
    <property type="nucleotide sequence ID" value="NZ_RAVZ01000059.1"/>
</dbReference>
<dbReference type="EMBL" id="RAVZ01000059">
    <property type="protein sequence ID" value="RKG90245.1"/>
    <property type="molecule type" value="Genomic_DNA"/>
</dbReference>
<dbReference type="Pfam" id="PF07963">
    <property type="entry name" value="N_methyl"/>
    <property type="match status" value="1"/>
</dbReference>
<name>A0A3A8J454_9BACT</name>
<evidence type="ECO:0000313" key="2">
    <source>
        <dbReference type="EMBL" id="RKG90245.1"/>
    </source>
</evidence>
<dbReference type="PROSITE" id="PS00409">
    <property type="entry name" value="PROKAR_NTER_METHYL"/>
    <property type="match status" value="1"/>
</dbReference>
<keyword evidence="1" id="KW-0812">Transmembrane</keyword>
<proteinExistence type="predicted"/>
<feature type="transmembrane region" description="Helical" evidence="1">
    <location>
        <begin position="13"/>
        <end position="31"/>
    </location>
</feature>
<gene>
    <name evidence="2" type="ORF">D7V88_11435</name>
</gene>
<dbReference type="AlphaFoldDB" id="A0A3A8J454"/>
<dbReference type="NCBIfam" id="TIGR02532">
    <property type="entry name" value="IV_pilin_GFxxxE"/>
    <property type="match status" value="1"/>
</dbReference>
<keyword evidence="3" id="KW-1185">Reference proteome</keyword>
<organism evidence="2 3">
    <name type="scientific">Corallococcus terminator</name>
    <dbReference type="NCBI Taxonomy" id="2316733"/>
    <lineage>
        <taxon>Bacteria</taxon>
        <taxon>Pseudomonadati</taxon>
        <taxon>Myxococcota</taxon>
        <taxon>Myxococcia</taxon>
        <taxon>Myxococcales</taxon>
        <taxon>Cystobacterineae</taxon>
        <taxon>Myxococcaceae</taxon>
        <taxon>Corallococcus</taxon>
    </lineage>
</organism>
<protein>
    <submittedName>
        <fullName evidence="2">Type II secretion system protein</fullName>
    </submittedName>
</protein>
<sequence>MTSGSRGVTLLEVMATMAVMLLGTAAAMTVVSQTSFSNRRTLTANQAGMLAEQTLESLRAQGCSQEPPCGNMQVWDNQRIIYYQTAGGEPTRTAPAAGTIMRQYEVAIDVDGLPIVGSIEGGAPSLGEPLVTRELIPGQPGNVINVRVSVSWVEPNRTGRQVVVLQTRMSP</sequence>
<dbReference type="InterPro" id="IPR012902">
    <property type="entry name" value="N_methyl_site"/>
</dbReference>